<accession>A0ABS7A5X5</accession>
<feature type="region of interest" description="Disordered" evidence="1">
    <location>
        <begin position="527"/>
        <end position="549"/>
    </location>
</feature>
<dbReference type="Proteomes" id="UP001196565">
    <property type="component" value="Unassembled WGS sequence"/>
</dbReference>
<organism evidence="2 3">
    <name type="scientific">Roseomonas alba</name>
    <dbReference type="NCBI Taxonomy" id="2846776"/>
    <lineage>
        <taxon>Bacteria</taxon>
        <taxon>Pseudomonadati</taxon>
        <taxon>Pseudomonadota</taxon>
        <taxon>Alphaproteobacteria</taxon>
        <taxon>Acetobacterales</taxon>
        <taxon>Roseomonadaceae</taxon>
        <taxon>Roseomonas</taxon>
    </lineage>
</organism>
<sequence>MRADPDGADALLAHRRLSAQSRAAGRHAMQTADSRRRVHHGLTHGFYFPAGTVLGNPEWLREAITYLGFISDLHPVMRLLVARTSRGSRLRAGHQPDRLFIPGSKAEALNMEMVEGTPEMRGVLVVSSQHTLAAGTAQVEAMIRASGVPMPNVSVGHGDARGLHAPDLIYILKDPVNFAPSGRAKPQRKYRYVQRLLTAAFGFLDADPARSPNDMRFKNPTCPRLEAGVLTSRLYSLDELADLLAPFAPLARRPRLSPEELKARQSDSAYATAAKKRGGTLAAILAAMRAMRAAGEKITQPAVADRVGMTEGGVRPYWREALAILDGGTQDPTVRSAVIRQVPDRAATRPEPSAADAALTKRKASGRGRSGGSAPTPPAHPPALTSRPLARSVAPWSKEREKIKQSRRGRLAPAPSATGAPFARLAPLAHSAPSAATVLPSAASSAGWQPPRPVPPSATLAPPCPGSTAELLILPAAPRECARAQKQGTSTATGPSLLQRIAGQHYEVLMEARGAFVDVSRDDPDHLPDCGLRRKAGHEAGHSLDLARA</sequence>
<protein>
    <submittedName>
        <fullName evidence="2">Replication initiation protein</fullName>
    </submittedName>
</protein>
<evidence type="ECO:0000313" key="2">
    <source>
        <dbReference type="EMBL" id="MBW6397485.1"/>
    </source>
</evidence>
<evidence type="ECO:0000256" key="1">
    <source>
        <dbReference type="SAM" id="MobiDB-lite"/>
    </source>
</evidence>
<keyword evidence="3" id="KW-1185">Reference proteome</keyword>
<gene>
    <name evidence="2" type="ORF">KPL78_06485</name>
</gene>
<name>A0ABS7A5X5_9PROT</name>
<reference evidence="2 3" key="1">
    <citation type="submission" date="2021-07" db="EMBL/GenBank/DDBJ databases">
        <authorList>
            <person name="So Y."/>
        </authorList>
    </citation>
    <scope>NUCLEOTIDE SEQUENCE [LARGE SCALE GENOMIC DNA]</scope>
    <source>
        <strain evidence="2 3">HJA6</strain>
    </source>
</reference>
<dbReference type="EMBL" id="JAHYBZ010000002">
    <property type="protein sequence ID" value="MBW6397485.1"/>
    <property type="molecule type" value="Genomic_DNA"/>
</dbReference>
<feature type="region of interest" description="Disordered" evidence="1">
    <location>
        <begin position="341"/>
        <end position="418"/>
    </location>
</feature>
<evidence type="ECO:0000313" key="3">
    <source>
        <dbReference type="Proteomes" id="UP001196565"/>
    </source>
</evidence>
<proteinExistence type="predicted"/>
<feature type="region of interest" description="Disordered" evidence="1">
    <location>
        <begin position="443"/>
        <end position="463"/>
    </location>
</feature>
<comment type="caution">
    <text evidence="2">The sequence shown here is derived from an EMBL/GenBank/DDBJ whole genome shotgun (WGS) entry which is preliminary data.</text>
</comment>